<dbReference type="EMBL" id="JACBZF010000001">
    <property type="protein sequence ID" value="NYH94200.1"/>
    <property type="molecule type" value="Genomic_DNA"/>
</dbReference>
<keyword evidence="3" id="KW-1185">Reference proteome</keyword>
<dbReference type="PANTHER" id="PTHR22946:SF0">
    <property type="entry name" value="DIENELACTONE HYDROLASE DOMAIN-CONTAINING PROTEIN"/>
    <property type="match status" value="1"/>
</dbReference>
<dbReference type="PANTHER" id="PTHR22946">
    <property type="entry name" value="DIENELACTONE HYDROLASE DOMAIN-CONTAINING PROTEIN-RELATED"/>
    <property type="match status" value="1"/>
</dbReference>
<comment type="caution">
    <text evidence="2">The sequence shown here is derived from an EMBL/GenBank/DDBJ whole genome shotgun (WGS) entry which is preliminary data.</text>
</comment>
<reference evidence="2 3" key="1">
    <citation type="submission" date="2020-07" db="EMBL/GenBank/DDBJ databases">
        <title>Genomic Encyclopedia of Type Strains, Phase IV (KMG-IV): sequencing the most valuable type-strain genomes for metagenomic binning, comparative biology and taxonomic classification.</title>
        <authorList>
            <person name="Goeker M."/>
        </authorList>
    </citation>
    <scope>NUCLEOTIDE SEQUENCE [LARGE SCALE GENOMIC DNA]</scope>
    <source>
        <strain evidence="2 3">DSM 29043</strain>
    </source>
</reference>
<protein>
    <submittedName>
        <fullName evidence="2">Dienelactone hydrolase</fullName>
    </submittedName>
</protein>
<dbReference type="InterPro" id="IPR050261">
    <property type="entry name" value="FrsA_esterase"/>
</dbReference>
<dbReference type="Proteomes" id="UP000522081">
    <property type="component" value="Unassembled WGS sequence"/>
</dbReference>
<evidence type="ECO:0000313" key="3">
    <source>
        <dbReference type="Proteomes" id="UP000522081"/>
    </source>
</evidence>
<dbReference type="InterPro" id="IPR029058">
    <property type="entry name" value="AB_hydrolase_fold"/>
</dbReference>
<keyword evidence="2" id="KW-0378">Hydrolase</keyword>
<dbReference type="Pfam" id="PF01738">
    <property type="entry name" value="DLH"/>
    <property type="match status" value="1"/>
</dbReference>
<dbReference type="Gene3D" id="3.40.50.1820">
    <property type="entry name" value="alpha/beta hydrolase"/>
    <property type="match status" value="1"/>
</dbReference>
<dbReference type="GO" id="GO:0016787">
    <property type="term" value="F:hydrolase activity"/>
    <property type="evidence" value="ECO:0007669"/>
    <property type="project" value="UniProtKB-KW"/>
</dbReference>
<evidence type="ECO:0000259" key="1">
    <source>
        <dbReference type="Pfam" id="PF01738"/>
    </source>
</evidence>
<dbReference type="InterPro" id="IPR002925">
    <property type="entry name" value="Dienelactn_hydro"/>
</dbReference>
<dbReference type="AlphaFoldDB" id="A0A7Y9XVM4"/>
<dbReference type="SUPFAM" id="SSF53474">
    <property type="entry name" value="alpha/beta-Hydrolases"/>
    <property type="match status" value="1"/>
</dbReference>
<name>A0A7Y9XVM4_9SPHN</name>
<evidence type="ECO:0000313" key="2">
    <source>
        <dbReference type="EMBL" id="NYH94200.1"/>
    </source>
</evidence>
<accession>A0A7Y9XVM4</accession>
<organism evidence="2 3">
    <name type="scientific">Novosphingobium marinum</name>
    <dbReference type="NCBI Taxonomy" id="1514948"/>
    <lineage>
        <taxon>Bacteria</taxon>
        <taxon>Pseudomonadati</taxon>
        <taxon>Pseudomonadota</taxon>
        <taxon>Alphaproteobacteria</taxon>
        <taxon>Sphingomonadales</taxon>
        <taxon>Sphingomonadaceae</taxon>
        <taxon>Novosphingobium</taxon>
    </lineage>
</organism>
<feature type="domain" description="Dienelactone hydrolase" evidence="1">
    <location>
        <begin position="17"/>
        <end position="230"/>
    </location>
</feature>
<proteinExistence type="predicted"/>
<gene>
    <name evidence="2" type="ORF">FHS75_000505</name>
</gene>
<dbReference type="RefSeq" id="WP_179406137.1">
    <property type="nucleotide sequence ID" value="NZ_BMGF01000001.1"/>
</dbReference>
<sequence length="234" mass="25497">MIPLERVGYRDGEVELTGLLARPWPKPRAAVILFPTIANQNDAVERRAEMLADAGFLALVADFYGFNPGPDAMFEAAEPLRADAEVFRKRLRPAVARMREIAGDETPLAAIGYCLGGQAALEIARDGADLAAAVSFHGLLGTHKPAGPGSIRGRILVCHGDADPLAPRSDVMAFWEEMDRAGADWHFHSYGKVRHGFTDPLSDERDMDAVAYDASADRQSWAAMTSLFDELFPD</sequence>